<dbReference type="InterPro" id="IPR036271">
    <property type="entry name" value="Tet_transcr_reg_TetR-rel_C_sf"/>
</dbReference>
<feature type="domain" description="HTH tetR-type" evidence="3">
    <location>
        <begin position="16"/>
        <end position="76"/>
    </location>
</feature>
<accession>A0AAJ1X293</accession>
<dbReference type="GO" id="GO:0003700">
    <property type="term" value="F:DNA-binding transcription factor activity"/>
    <property type="evidence" value="ECO:0007669"/>
    <property type="project" value="TreeGrafter"/>
</dbReference>
<dbReference type="GO" id="GO:0000976">
    <property type="term" value="F:transcription cis-regulatory region binding"/>
    <property type="evidence" value="ECO:0007669"/>
    <property type="project" value="TreeGrafter"/>
</dbReference>
<dbReference type="InterPro" id="IPR001647">
    <property type="entry name" value="HTH_TetR"/>
</dbReference>
<evidence type="ECO:0000313" key="5">
    <source>
        <dbReference type="Proteomes" id="UP001239215"/>
    </source>
</evidence>
<dbReference type="Pfam" id="PF00440">
    <property type="entry name" value="TetR_N"/>
    <property type="match status" value="1"/>
</dbReference>
<dbReference type="EMBL" id="JAUTAN010000001">
    <property type="protein sequence ID" value="MDQ1106373.1"/>
    <property type="molecule type" value="Genomic_DNA"/>
</dbReference>
<evidence type="ECO:0000313" key="4">
    <source>
        <dbReference type="EMBL" id="MDQ1106373.1"/>
    </source>
</evidence>
<dbReference type="Gene3D" id="1.10.357.10">
    <property type="entry name" value="Tetracycline Repressor, domain 2"/>
    <property type="match status" value="1"/>
</dbReference>
<name>A0AAJ1X293_9ACTN</name>
<gene>
    <name evidence="4" type="ORF">QE405_003657</name>
</gene>
<dbReference type="PRINTS" id="PR00455">
    <property type="entry name" value="HTHTETR"/>
</dbReference>
<dbReference type="Proteomes" id="UP001239215">
    <property type="component" value="Unassembled WGS sequence"/>
</dbReference>
<dbReference type="PANTHER" id="PTHR30055:SF237">
    <property type="entry name" value="TRANSCRIPTIONAL REPRESSOR MCE3R"/>
    <property type="match status" value="1"/>
</dbReference>
<dbReference type="AlphaFoldDB" id="A0AAJ1X293"/>
<proteinExistence type="predicted"/>
<evidence type="ECO:0000256" key="1">
    <source>
        <dbReference type="ARBA" id="ARBA00023125"/>
    </source>
</evidence>
<organism evidence="4 5">
    <name type="scientific">Nocardioides zeae</name>
    <dbReference type="NCBI Taxonomy" id="1457234"/>
    <lineage>
        <taxon>Bacteria</taxon>
        <taxon>Bacillati</taxon>
        <taxon>Actinomycetota</taxon>
        <taxon>Actinomycetes</taxon>
        <taxon>Propionibacteriales</taxon>
        <taxon>Nocardioidaceae</taxon>
        <taxon>Nocardioides</taxon>
    </lineage>
</organism>
<dbReference type="PANTHER" id="PTHR30055">
    <property type="entry name" value="HTH-TYPE TRANSCRIPTIONAL REGULATOR RUTR"/>
    <property type="match status" value="1"/>
</dbReference>
<dbReference type="PROSITE" id="PS50977">
    <property type="entry name" value="HTH_TETR_2"/>
    <property type="match status" value="1"/>
</dbReference>
<dbReference type="SUPFAM" id="SSF46689">
    <property type="entry name" value="Homeodomain-like"/>
    <property type="match status" value="1"/>
</dbReference>
<evidence type="ECO:0000259" key="3">
    <source>
        <dbReference type="PROSITE" id="PS50977"/>
    </source>
</evidence>
<comment type="caution">
    <text evidence="4">The sequence shown here is derived from an EMBL/GenBank/DDBJ whole genome shotgun (WGS) entry which is preliminary data.</text>
</comment>
<reference evidence="4" key="1">
    <citation type="submission" date="2023-07" db="EMBL/GenBank/DDBJ databases">
        <title>Functional and genomic diversity of the sorghum phyllosphere microbiome.</title>
        <authorList>
            <person name="Shade A."/>
        </authorList>
    </citation>
    <scope>NUCLEOTIDE SEQUENCE</scope>
    <source>
        <strain evidence="4">SORGH_AS_1067</strain>
    </source>
</reference>
<protein>
    <submittedName>
        <fullName evidence="4">AcrR family transcriptional regulator</fullName>
    </submittedName>
</protein>
<feature type="DNA-binding region" description="H-T-H motif" evidence="2">
    <location>
        <begin position="39"/>
        <end position="58"/>
    </location>
</feature>
<dbReference type="SUPFAM" id="SSF48498">
    <property type="entry name" value="Tetracyclin repressor-like, C-terminal domain"/>
    <property type="match status" value="1"/>
</dbReference>
<dbReference type="InterPro" id="IPR041490">
    <property type="entry name" value="KstR2_TetR_C"/>
</dbReference>
<dbReference type="Pfam" id="PF17932">
    <property type="entry name" value="TetR_C_24"/>
    <property type="match status" value="1"/>
</dbReference>
<evidence type="ECO:0000256" key="2">
    <source>
        <dbReference type="PROSITE-ProRule" id="PRU00335"/>
    </source>
</evidence>
<keyword evidence="1 2" id="KW-0238">DNA-binding</keyword>
<sequence length="205" mass="22608">MLRMVAEPLEWRKYDDAQLPRVLEAALEAFAKHGYHGTSIRELASTAGLSVPGLYHHYPSKQDILVALLEDVMRDLVQRTAAALEEAGASPAARFDAWVECLLRFHMFRTKHAFVTSSELRSLEGANRDRIVALRDELQAMLDSAVEDGAADGTFATPYPKAASRGVTVLCIGVSSWYRPDGPLSPEELVHRHLVLARGVVNATE</sequence>
<dbReference type="InterPro" id="IPR050109">
    <property type="entry name" value="HTH-type_TetR-like_transc_reg"/>
</dbReference>
<dbReference type="InterPro" id="IPR009057">
    <property type="entry name" value="Homeodomain-like_sf"/>
</dbReference>